<dbReference type="Pfam" id="PF04972">
    <property type="entry name" value="BON"/>
    <property type="match status" value="2"/>
</dbReference>
<feature type="domain" description="BON" evidence="3">
    <location>
        <begin position="125"/>
        <end position="195"/>
    </location>
</feature>
<evidence type="ECO:0000259" key="3">
    <source>
        <dbReference type="PROSITE" id="PS50914"/>
    </source>
</evidence>
<evidence type="ECO:0000313" key="5">
    <source>
        <dbReference type="Proteomes" id="UP000242660"/>
    </source>
</evidence>
<dbReference type="Proteomes" id="UP000242660">
    <property type="component" value="Unassembled WGS sequence"/>
</dbReference>
<gene>
    <name evidence="4" type="ORF">BZL35_00692</name>
</gene>
<dbReference type="EMBL" id="MUHY01000001">
    <property type="protein sequence ID" value="PSB92449.1"/>
    <property type="molecule type" value="Genomic_DNA"/>
</dbReference>
<evidence type="ECO:0000313" key="4">
    <source>
        <dbReference type="EMBL" id="PSB92449.1"/>
    </source>
</evidence>
<name>A0ABX5FFF9_9BURK</name>
<dbReference type="InterPro" id="IPR007055">
    <property type="entry name" value="BON_dom"/>
</dbReference>
<evidence type="ECO:0000256" key="2">
    <source>
        <dbReference type="SAM" id="MobiDB-lite"/>
    </source>
</evidence>
<dbReference type="Gene3D" id="3.40.1520.20">
    <property type="match status" value="1"/>
</dbReference>
<dbReference type="SMART" id="SM00749">
    <property type="entry name" value="BON"/>
    <property type="match status" value="2"/>
</dbReference>
<dbReference type="InterPro" id="IPR051686">
    <property type="entry name" value="Lipoprotein_DolP"/>
</dbReference>
<dbReference type="PROSITE" id="PS51257">
    <property type="entry name" value="PROKAR_LIPOPROTEIN"/>
    <property type="match status" value="1"/>
</dbReference>
<keyword evidence="5" id="KW-1185">Reference proteome</keyword>
<accession>A0ABX5FFF9</accession>
<protein>
    <recommendedName>
        <fullName evidence="3">BON domain-containing protein</fullName>
    </recommendedName>
</protein>
<comment type="caution">
    <text evidence="4">The sequence shown here is derived from an EMBL/GenBank/DDBJ whole genome shotgun (WGS) entry which is preliminary data.</text>
</comment>
<organism evidence="4 5">
    <name type="scientific">Candidatus Pandoraea novymonadis</name>
    <dbReference type="NCBI Taxonomy" id="1808959"/>
    <lineage>
        <taxon>Bacteria</taxon>
        <taxon>Pseudomonadati</taxon>
        <taxon>Pseudomonadota</taxon>
        <taxon>Betaproteobacteria</taxon>
        <taxon>Burkholderiales</taxon>
        <taxon>Burkholderiaceae</taxon>
        <taxon>Pandoraea</taxon>
    </lineage>
</organism>
<feature type="region of interest" description="Disordered" evidence="2">
    <location>
        <begin position="222"/>
        <end position="248"/>
    </location>
</feature>
<feature type="domain" description="BON" evidence="3">
    <location>
        <begin position="47"/>
        <end position="116"/>
    </location>
</feature>
<dbReference type="PROSITE" id="PS50914">
    <property type="entry name" value="BON"/>
    <property type="match status" value="2"/>
</dbReference>
<keyword evidence="1" id="KW-0732">Signal</keyword>
<sequence length="248" mass="26836">MNVQRVTNFVCLTVLVVFVLGGCAPLIFGAAGGGVLLATDRRSIGSQTEDYEIQVKATVELAKKISSEKHVNVASFNRRVLLTGEVSNQVLKDRILKLVHELNNVREIVDELVIKDASSFRSRSNDAWITSKVKAALINTKEISANVFKVVTERGDVYLMGIVSAAEGKIASDVASRVNGVRRVIKLYEYLSSTEAKGLAEESAKQGMSPDLQDETVEVTTTPISSGSVTQTPLTNPASIIDGEVKRK</sequence>
<reference evidence="4 5" key="1">
    <citation type="journal article" date="2017" name="Front. Microbiol.">
        <title>Genome of Ca. Pandoraea novymonadis, an Endosymbiotic Bacterium of the Trypanosomatid Novymonas esmeraldas.</title>
        <authorList>
            <person name="Kostygov A.Y."/>
            <person name="Butenko A."/>
            <person name="Nenarokova A."/>
            <person name="Tashyreva D."/>
            <person name="Flegontov P."/>
            <person name="Lukes J."/>
            <person name="Yurchenko V."/>
        </authorList>
    </citation>
    <scope>NUCLEOTIDE SEQUENCE [LARGE SCALE GENOMIC DNA]</scope>
    <source>
        <strain evidence="4 5">E262</strain>
    </source>
</reference>
<dbReference type="PANTHER" id="PTHR34606">
    <property type="entry name" value="BON DOMAIN-CONTAINING PROTEIN"/>
    <property type="match status" value="1"/>
</dbReference>
<dbReference type="InterPro" id="IPR014004">
    <property type="entry name" value="Transpt-assoc_nodulatn_dom_bac"/>
</dbReference>
<feature type="compositionally biased region" description="Polar residues" evidence="2">
    <location>
        <begin position="222"/>
        <end position="238"/>
    </location>
</feature>
<proteinExistence type="predicted"/>
<dbReference type="PANTHER" id="PTHR34606:SF4">
    <property type="entry name" value="OUTER MEMBRANE LIPOPROTEIN DOLP"/>
    <property type="match status" value="1"/>
</dbReference>
<evidence type="ECO:0000256" key="1">
    <source>
        <dbReference type="ARBA" id="ARBA00022729"/>
    </source>
</evidence>
<dbReference type="RefSeq" id="WP_106182761.1">
    <property type="nucleotide sequence ID" value="NZ_MUHY01000001.1"/>
</dbReference>